<dbReference type="Pfam" id="PF00651">
    <property type="entry name" value="BTB"/>
    <property type="match status" value="1"/>
</dbReference>
<dbReference type="InterPro" id="IPR011333">
    <property type="entry name" value="SKP1/BTB/POZ_sf"/>
</dbReference>
<evidence type="ECO:0000259" key="1">
    <source>
        <dbReference type="PROSITE" id="PS50097"/>
    </source>
</evidence>
<gene>
    <name evidence="2" type="ORF">D9611_014223</name>
</gene>
<name>A0A8H5EZV7_9AGAR</name>
<comment type="caution">
    <text evidence="2">The sequence shown here is derived from an EMBL/GenBank/DDBJ whole genome shotgun (WGS) entry which is preliminary data.</text>
</comment>
<dbReference type="SUPFAM" id="SSF54695">
    <property type="entry name" value="POZ domain"/>
    <property type="match status" value="1"/>
</dbReference>
<dbReference type="AlphaFoldDB" id="A0A8H5EZV7"/>
<protein>
    <recommendedName>
        <fullName evidence="1">BTB domain-containing protein</fullName>
    </recommendedName>
</protein>
<dbReference type="CDD" id="cd18186">
    <property type="entry name" value="BTB_POZ_ZBTB_KLHL-like"/>
    <property type="match status" value="1"/>
</dbReference>
<dbReference type="Gene3D" id="3.30.710.10">
    <property type="entry name" value="Potassium Channel Kv1.1, Chain A"/>
    <property type="match status" value="1"/>
</dbReference>
<feature type="domain" description="BTB" evidence="1">
    <location>
        <begin position="21"/>
        <end position="101"/>
    </location>
</feature>
<dbReference type="PROSITE" id="PS50097">
    <property type="entry name" value="BTB"/>
    <property type="match status" value="1"/>
</dbReference>
<dbReference type="SMART" id="SM00225">
    <property type="entry name" value="BTB"/>
    <property type="match status" value="1"/>
</dbReference>
<dbReference type="Proteomes" id="UP000541558">
    <property type="component" value="Unassembled WGS sequence"/>
</dbReference>
<evidence type="ECO:0000313" key="2">
    <source>
        <dbReference type="EMBL" id="KAF5318342.1"/>
    </source>
</evidence>
<dbReference type="OrthoDB" id="2969277at2759"/>
<evidence type="ECO:0000313" key="3">
    <source>
        <dbReference type="Proteomes" id="UP000541558"/>
    </source>
</evidence>
<organism evidence="2 3">
    <name type="scientific">Ephemerocybe angulata</name>
    <dbReference type="NCBI Taxonomy" id="980116"/>
    <lineage>
        <taxon>Eukaryota</taxon>
        <taxon>Fungi</taxon>
        <taxon>Dikarya</taxon>
        <taxon>Basidiomycota</taxon>
        <taxon>Agaricomycotina</taxon>
        <taxon>Agaricomycetes</taxon>
        <taxon>Agaricomycetidae</taxon>
        <taxon>Agaricales</taxon>
        <taxon>Agaricineae</taxon>
        <taxon>Psathyrellaceae</taxon>
        <taxon>Ephemerocybe</taxon>
    </lineage>
</organism>
<sequence length="338" mass="37957">MTDPSQHDTLTFHPDFCYEDGSIILLVDHPTATAFKVHKGVLCQHSSVFKDMTSLPLTDDTSLHLSRSESELPVVRLQQDDAGGLSNVLKAIYDNRFFDKHLPRVLSDQGEGSYLGMLSAMMPIACKYELSSVLDGCVDALRRVAPRSLPKLTERLGALRALPASSSAARSTNILTTLHLADAFSLYDLLPSLFYQITAFLSPEEIYDLPSSSLSWKDKTRCILGATELRSEQDEELHVQFPVGDCTKLTRTDEGVWIRPLCNNRTQLSSKLRRTKRVVVFERVEFEKDAALGVVQCRDCTLRYETEYVKNQGRIWGALPKVFRLAKSWEGLAQGRVE</sequence>
<dbReference type="InterPro" id="IPR000210">
    <property type="entry name" value="BTB/POZ_dom"/>
</dbReference>
<accession>A0A8H5EZV7</accession>
<proteinExistence type="predicted"/>
<reference evidence="2 3" key="1">
    <citation type="journal article" date="2020" name="ISME J.">
        <title>Uncovering the hidden diversity of litter-decomposition mechanisms in mushroom-forming fungi.</title>
        <authorList>
            <person name="Floudas D."/>
            <person name="Bentzer J."/>
            <person name="Ahren D."/>
            <person name="Johansson T."/>
            <person name="Persson P."/>
            <person name="Tunlid A."/>
        </authorList>
    </citation>
    <scope>NUCLEOTIDE SEQUENCE [LARGE SCALE GENOMIC DNA]</scope>
    <source>
        <strain evidence="2 3">CBS 175.51</strain>
    </source>
</reference>
<keyword evidence="3" id="KW-1185">Reference proteome</keyword>
<dbReference type="EMBL" id="JAACJK010000179">
    <property type="protein sequence ID" value="KAF5318342.1"/>
    <property type="molecule type" value="Genomic_DNA"/>
</dbReference>